<comment type="subcellular location">
    <subcellularLocation>
        <location evidence="1">Membrane</location>
        <topology evidence="1">Multi-pass membrane protein</topology>
    </subcellularLocation>
</comment>
<dbReference type="InterPro" id="IPR032808">
    <property type="entry name" value="DoxX"/>
</dbReference>
<dbReference type="STRING" id="1462996.AWM70_13945"/>
<feature type="transmembrane region" description="Helical" evidence="5">
    <location>
        <begin position="154"/>
        <end position="174"/>
    </location>
</feature>
<keyword evidence="7" id="KW-1185">Reference proteome</keyword>
<dbReference type="EMBL" id="CP014167">
    <property type="protein sequence ID" value="ANS75561.1"/>
    <property type="molecule type" value="Genomic_DNA"/>
</dbReference>
<gene>
    <name evidence="6" type="ORF">AWM70_13945</name>
</gene>
<name>A0A1B1N2B7_9BACL</name>
<evidence type="ECO:0000313" key="6">
    <source>
        <dbReference type="EMBL" id="ANS75561.1"/>
    </source>
</evidence>
<keyword evidence="2 5" id="KW-0812">Transmembrane</keyword>
<evidence type="ECO:0000256" key="3">
    <source>
        <dbReference type="ARBA" id="ARBA00022989"/>
    </source>
</evidence>
<evidence type="ECO:0000256" key="4">
    <source>
        <dbReference type="ARBA" id="ARBA00023136"/>
    </source>
</evidence>
<evidence type="ECO:0000256" key="5">
    <source>
        <dbReference type="SAM" id="Phobius"/>
    </source>
</evidence>
<accession>A0A1B1N2B7</accession>
<sequence length="194" mass="21271">MNQSPGSGNLYGKEIIVPENPVSRFLFSSTRSAWIWLIIRLYVGYEWLSAGWEKVNSEAWVGSKAGAGLTGFLQGALAKAEAGGEHADVTGWYASFLREFVLPNAKVFSYLVAFGEVLVGIGLIVGLLTGIAAFFGGVMNVSYLFAGTLSTNPILFVLATWLVMAWKVAGWYGLDRWALPKLGTPWRRRLTDRD</sequence>
<evidence type="ECO:0000256" key="1">
    <source>
        <dbReference type="ARBA" id="ARBA00004141"/>
    </source>
</evidence>
<protein>
    <submittedName>
        <fullName evidence="6">DoxX family protein</fullName>
    </submittedName>
</protein>
<dbReference type="RefSeq" id="WP_068697338.1">
    <property type="nucleotide sequence ID" value="NZ_CP014167.1"/>
</dbReference>
<keyword evidence="4 5" id="KW-0472">Membrane</keyword>
<dbReference type="PANTHER" id="PTHR39157">
    <property type="entry name" value="INTEGRAL MEMBRANE PROTEIN-RELATED"/>
    <property type="match status" value="1"/>
</dbReference>
<evidence type="ECO:0000256" key="2">
    <source>
        <dbReference type="ARBA" id="ARBA00022692"/>
    </source>
</evidence>
<feature type="transmembrane region" description="Helical" evidence="5">
    <location>
        <begin position="107"/>
        <end position="134"/>
    </location>
</feature>
<dbReference type="OrthoDB" id="26941at2"/>
<keyword evidence="3 5" id="KW-1133">Transmembrane helix</keyword>
<evidence type="ECO:0000313" key="7">
    <source>
        <dbReference type="Proteomes" id="UP000092573"/>
    </source>
</evidence>
<reference evidence="6 7" key="1">
    <citation type="submission" date="2016-01" db="EMBL/GenBank/DDBJ databases">
        <title>Complete Genome Sequence of Paenibacillus yonginensis DCY84, a novel Plant Growth-Promoting Bacteria with Elicitation of Induced Systemic Resistance.</title>
        <authorList>
            <person name="Kim Y.J."/>
            <person name="Yang D.C."/>
            <person name="Sukweenadhi J."/>
        </authorList>
    </citation>
    <scope>NUCLEOTIDE SEQUENCE [LARGE SCALE GENOMIC DNA]</scope>
    <source>
        <strain evidence="6 7">DCY84</strain>
    </source>
</reference>
<organism evidence="6 7">
    <name type="scientific">Paenibacillus yonginensis</name>
    <dbReference type="NCBI Taxonomy" id="1462996"/>
    <lineage>
        <taxon>Bacteria</taxon>
        <taxon>Bacillati</taxon>
        <taxon>Bacillota</taxon>
        <taxon>Bacilli</taxon>
        <taxon>Bacillales</taxon>
        <taxon>Paenibacillaceae</taxon>
        <taxon>Paenibacillus</taxon>
    </lineage>
</organism>
<dbReference type="PANTHER" id="PTHR39157:SF1">
    <property type="entry name" value="DOXX FAMILY PROTEIN"/>
    <property type="match status" value="1"/>
</dbReference>
<dbReference type="KEGG" id="pyg:AWM70_13945"/>
<dbReference type="AlphaFoldDB" id="A0A1B1N2B7"/>
<dbReference type="GO" id="GO:0016020">
    <property type="term" value="C:membrane"/>
    <property type="evidence" value="ECO:0007669"/>
    <property type="project" value="UniProtKB-SubCell"/>
</dbReference>
<dbReference type="Pfam" id="PF07681">
    <property type="entry name" value="DoxX"/>
    <property type="match status" value="1"/>
</dbReference>
<dbReference type="Proteomes" id="UP000092573">
    <property type="component" value="Chromosome"/>
</dbReference>
<proteinExistence type="predicted"/>